<proteinExistence type="predicted"/>
<protein>
    <recommendedName>
        <fullName evidence="1">Bacterial bifunctional deaminase-reductase C-terminal domain-containing protein</fullName>
    </recommendedName>
</protein>
<sequence>MNKLILYIAMSLDGYIAEKDGSIGFLEETTGPSPDLDYENFYHSLQAIILGGKTYRQVKNELSPDKWPYEGMPCYVCTRQQHPYDPNVQFISLPSGQQVLDFIRKKHTGNIWLMGGGEIVRCFMRENLIDRYYIYVMPTILGNGIPLFPAGFQKVNLKLESCKNIGEIVELIYQKDIRTD</sequence>
<dbReference type="Pfam" id="PF01872">
    <property type="entry name" value="RibD_C"/>
    <property type="match status" value="1"/>
</dbReference>
<dbReference type="GO" id="GO:0008703">
    <property type="term" value="F:5-amino-6-(5-phosphoribosylamino)uracil reductase activity"/>
    <property type="evidence" value="ECO:0007669"/>
    <property type="project" value="InterPro"/>
</dbReference>
<name>N1ZUI4_9FIRM</name>
<dbReference type="InterPro" id="IPR024072">
    <property type="entry name" value="DHFR-like_dom_sf"/>
</dbReference>
<reference evidence="2 3" key="1">
    <citation type="journal article" date="2014" name="Genome Announc.">
        <title>Draft genome sequences of the altered schaedler flora, a defined bacterial community from gnotobiotic mice.</title>
        <authorList>
            <person name="Wannemuehler M.J."/>
            <person name="Overstreet A.M."/>
            <person name="Ward D.V."/>
            <person name="Phillips G.J."/>
        </authorList>
    </citation>
    <scope>NUCLEOTIDE SEQUENCE [LARGE SCALE GENOMIC DNA]</scope>
    <source>
        <strain evidence="2 3">ASF492</strain>
    </source>
</reference>
<dbReference type="SUPFAM" id="SSF53597">
    <property type="entry name" value="Dihydrofolate reductase-like"/>
    <property type="match status" value="1"/>
</dbReference>
<dbReference type="Gene3D" id="3.40.430.10">
    <property type="entry name" value="Dihydrofolate Reductase, subunit A"/>
    <property type="match status" value="1"/>
</dbReference>
<evidence type="ECO:0000259" key="1">
    <source>
        <dbReference type="Pfam" id="PF01872"/>
    </source>
</evidence>
<dbReference type="EMBL" id="AQFT01000140">
    <property type="protein sequence ID" value="EMZ20707.1"/>
    <property type="molecule type" value="Genomic_DNA"/>
</dbReference>
<dbReference type="PATRIC" id="fig|1235802.3.peg.5080"/>
<dbReference type="InterPro" id="IPR050765">
    <property type="entry name" value="Riboflavin_Biosynth_HTPR"/>
</dbReference>
<dbReference type="InterPro" id="IPR002734">
    <property type="entry name" value="RibDG_C"/>
</dbReference>
<evidence type="ECO:0000313" key="3">
    <source>
        <dbReference type="Proteomes" id="UP000012589"/>
    </source>
</evidence>
<dbReference type="eggNOG" id="COG0262">
    <property type="taxonomic scope" value="Bacteria"/>
</dbReference>
<keyword evidence="3" id="KW-1185">Reference proteome</keyword>
<accession>N1ZUI4</accession>
<comment type="caution">
    <text evidence="2">The sequence shown here is derived from an EMBL/GenBank/DDBJ whole genome shotgun (WGS) entry which is preliminary data.</text>
</comment>
<dbReference type="PANTHER" id="PTHR38011:SF11">
    <property type="entry name" value="2,5-DIAMINO-6-RIBOSYLAMINO-4(3H)-PYRIMIDINONE 5'-PHOSPHATE REDUCTASE"/>
    <property type="match status" value="1"/>
</dbReference>
<feature type="domain" description="Bacterial bifunctional deaminase-reductase C-terminal" evidence="1">
    <location>
        <begin position="3"/>
        <end position="167"/>
    </location>
</feature>
<dbReference type="PANTHER" id="PTHR38011">
    <property type="entry name" value="DIHYDROFOLATE REDUCTASE FAMILY PROTEIN (AFU_ORTHOLOGUE AFUA_8G06820)"/>
    <property type="match status" value="1"/>
</dbReference>
<gene>
    <name evidence="2" type="ORF">C823_04824</name>
</gene>
<dbReference type="STRING" id="1235802.C823_04824"/>
<dbReference type="AlphaFoldDB" id="N1ZUI4"/>
<dbReference type="GO" id="GO:0009231">
    <property type="term" value="P:riboflavin biosynthetic process"/>
    <property type="evidence" value="ECO:0007669"/>
    <property type="project" value="InterPro"/>
</dbReference>
<dbReference type="Proteomes" id="UP000012589">
    <property type="component" value="Unassembled WGS sequence"/>
</dbReference>
<evidence type="ECO:0000313" key="2">
    <source>
        <dbReference type="EMBL" id="EMZ20707.1"/>
    </source>
</evidence>
<dbReference type="HOGENOM" id="CLU_043966_4_3_9"/>
<organism evidence="2 3">
    <name type="scientific">Eubacterium plexicaudatum ASF492</name>
    <dbReference type="NCBI Taxonomy" id="1235802"/>
    <lineage>
        <taxon>Bacteria</taxon>
        <taxon>Bacillati</taxon>
        <taxon>Bacillota</taxon>
        <taxon>Clostridia</taxon>
        <taxon>Eubacteriales</taxon>
        <taxon>Eubacteriaceae</taxon>
        <taxon>Eubacterium</taxon>
    </lineage>
</organism>